<dbReference type="PRINTS" id="PR00344">
    <property type="entry name" value="BCTRLSENSOR"/>
</dbReference>
<dbReference type="SUPFAM" id="SSF47384">
    <property type="entry name" value="Homodimeric domain of signal transducing histidine kinase"/>
    <property type="match status" value="1"/>
</dbReference>
<keyword evidence="10" id="KW-0067">ATP-binding</keyword>
<dbReference type="GO" id="GO:0005886">
    <property type="term" value="C:plasma membrane"/>
    <property type="evidence" value="ECO:0007669"/>
    <property type="project" value="UniProtKB-SubCell"/>
</dbReference>
<dbReference type="InterPro" id="IPR000014">
    <property type="entry name" value="PAS"/>
</dbReference>
<evidence type="ECO:0000256" key="12">
    <source>
        <dbReference type="ARBA" id="ARBA00023136"/>
    </source>
</evidence>
<protein>
    <recommendedName>
        <fullName evidence="4">histidine kinase</fullName>
        <ecNumber evidence="4">2.7.13.3</ecNumber>
    </recommendedName>
</protein>
<dbReference type="PANTHER" id="PTHR43047">
    <property type="entry name" value="TWO-COMPONENT HISTIDINE PROTEIN KINASE"/>
    <property type="match status" value="1"/>
</dbReference>
<dbReference type="Proteomes" id="UP000534783">
    <property type="component" value="Unassembled WGS sequence"/>
</dbReference>
<dbReference type="Pfam" id="PF02518">
    <property type="entry name" value="HATPase_c"/>
    <property type="match status" value="1"/>
</dbReference>
<keyword evidence="12" id="KW-0472">Membrane</keyword>
<dbReference type="SMART" id="SM00388">
    <property type="entry name" value="HisKA"/>
    <property type="match status" value="1"/>
</dbReference>
<evidence type="ECO:0000256" key="6">
    <source>
        <dbReference type="ARBA" id="ARBA00022553"/>
    </source>
</evidence>
<comment type="caution">
    <text evidence="16">The sequence shown here is derived from an EMBL/GenBank/DDBJ whole genome shotgun (WGS) entry which is preliminary data.</text>
</comment>
<dbReference type="Pfam" id="PF00512">
    <property type="entry name" value="HisKA"/>
    <property type="match status" value="1"/>
</dbReference>
<dbReference type="SUPFAM" id="SSF55781">
    <property type="entry name" value="GAF domain-like"/>
    <property type="match status" value="1"/>
</dbReference>
<evidence type="ECO:0000256" key="5">
    <source>
        <dbReference type="ARBA" id="ARBA00022475"/>
    </source>
</evidence>
<name>A0A7X6DNR1_9BACT</name>
<dbReference type="Gene3D" id="3.30.450.40">
    <property type="match status" value="1"/>
</dbReference>
<dbReference type="EC" id="2.7.13.3" evidence="4"/>
<dbReference type="Gene3D" id="1.10.287.130">
    <property type="match status" value="1"/>
</dbReference>
<evidence type="ECO:0000256" key="10">
    <source>
        <dbReference type="ARBA" id="ARBA00022840"/>
    </source>
</evidence>
<dbReference type="CDD" id="cd00130">
    <property type="entry name" value="PAS"/>
    <property type="match status" value="1"/>
</dbReference>
<evidence type="ECO:0000259" key="13">
    <source>
        <dbReference type="PROSITE" id="PS50109"/>
    </source>
</evidence>
<dbReference type="GO" id="GO:0009927">
    <property type="term" value="F:histidine phosphotransfer kinase activity"/>
    <property type="evidence" value="ECO:0007669"/>
    <property type="project" value="TreeGrafter"/>
</dbReference>
<dbReference type="GO" id="GO:0000155">
    <property type="term" value="F:phosphorelay sensor kinase activity"/>
    <property type="evidence" value="ECO:0007669"/>
    <property type="project" value="InterPro"/>
</dbReference>
<evidence type="ECO:0000256" key="3">
    <source>
        <dbReference type="ARBA" id="ARBA00004314"/>
    </source>
</evidence>
<dbReference type="RefSeq" id="WP_168058734.1">
    <property type="nucleotide sequence ID" value="NZ_VTOW01000001.1"/>
</dbReference>
<evidence type="ECO:0000259" key="14">
    <source>
        <dbReference type="PROSITE" id="PS50112"/>
    </source>
</evidence>
<evidence type="ECO:0000256" key="11">
    <source>
        <dbReference type="ARBA" id="ARBA00023012"/>
    </source>
</evidence>
<evidence type="ECO:0000259" key="15">
    <source>
        <dbReference type="PROSITE" id="PS50113"/>
    </source>
</evidence>
<dbReference type="Gene3D" id="3.30.565.10">
    <property type="entry name" value="Histidine kinase-like ATPase, C-terminal domain"/>
    <property type="match status" value="1"/>
</dbReference>
<gene>
    <name evidence="16" type="ORF">MNODULE_07025</name>
</gene>
<keyword evidence="9" id="KW-0418">Kinase</keyword>
<evidence type="ECO:0000313" key="16">
    <source>
        <dbReference type="EMBL" id="NKE70489.1"/>
    </source>
</evidence>
<dbReference type="PANTHER" id="PTHR43047:SF72">
    <property type="entry name" value="OSMOSENSING HISTIDINE PROTEIN KINASE SLN1"/>
    <property type="match status" value="1"/>
</dbReference>
<comment type="catalytic activity">
    <reaction evidence="1">
        <text>ATP + protein L-histidine = ADP + protein N-phospho-L-histidine.</text>
        <dbReference type="EC" id="2.7.13.3"/>
    </reaction>
</comment>
<dbReference type="InterPro" id="IPR003661">
    <property type="entry name" value="HisK_dim/P_dom"/>
</dbReference>
<dbReference type="InterPro" id="IPR004358">
    <property type="entry name" value="Sig_transdc_His_kin-like_C"/>
</dbReference>
<evidence type="ECO:0000313" key="17">
    <source>
        <dbReference type="Proteomes" id="UP000534783"/>
    </source>
</evidence>
<evidence type="ECO:0000256" key="7">
    <source>
        <dbReference type="ARBA" id="ARBA00022679"/>
    </source>
</evidence>
<dbReference type="InterPro" id="IPR000700">
    <property type="entry name" value="PAS-assoc_C"/>
</dbReference>
<dbReference type="FunFam" id="1.10.287.130:FF:000001">
    <property type="entry name" value="Two-component sensor histidine kinase"/>
    <property type="match status" value="1"/>
</dbReference>
<dbReference type="FunFam" id="3.30.565.10:FF:000023">
    <property type="entry name" value="PAS domain-containing sensor histidine kinase"/>
    <property type="match status" value="1"/>
</dbReference>
<dbReference type="Pfam" id="PF08448">
    <property type="entry name" value="PAS_4"/>
    <property type="match status" value="1"/>
</dbReference>
<feature type="domain" description="Histidine kinase" evidence="13">
    <location>
        <begin position="333"/>
        <end position="553"/>
    </location>
</feature>
<dbReference type="SUPFAM" id="SSF55874">
    <property type="entry name" value="ATPase domain of HSP90 chaperone/DNA topoisomerase II/histidine kinase"/>
    <property type="match status" value="1"/>
</dbReference>
<keyword evidence="11" id="KW-0902">Two-component regulatory system</keyword>
<dbReference type="CDD" id="cd00082">
    <property type="entry name" value="HisKA"/>
    <property type="match status" value="1"/>
</dbReference>
<accession>A0A7X6DNR1</accession>
<evidence type="ECO:0000256" key="9">
    <source>
        <dbReference type="ARBA" id="ARBA00022777"/>
    </source>
</evidence>
<dbReference type="InterPro" id="IPR005467">
    <property type="entry name" value="His_kinase_dom"/>
</dbReference>
<evidence type="ECO:0000256" key="1">
    <source>
        <dbReference type="ARBA" id="ARBA00000085"/>
    </source>
</evidence>
<reference evidence="16 17" key="1">
    <citation type="journal article" date="2020" name="Nature">
        <title>Bacterial chemolithoautotrophy via manganese oxidation.</title>
        <authorList>
            <person name="Yu H."/>
            <person name="Leadbetter J.R."/>
        </authorList>
    </citation>
    <scope>NUCLEOTIDE SEQUENCE [LARGE SCALE GENOMIC DNA]</scope>
    <source>
        <strain evidence="16 17">Mn-1</strain>
    </source>
</reference>
<proteinExistence type="predicted"/>
<feature type="domain" description="PAC" evidence="15">
    <location>
        <begin position="262"/>
        <end position="315"/>
    </location>
</feature>
<dbReference type="InterPro" id="IPR029016">
    <property type="entry name" value="GAF-like_dom_sf"/>
</dbReference>
<evidence type="ECO:0000256" key="4">
    <source>
        <dbReference type="ARBA" id="ARBA00012438"/>
    </source>
</evidence>
<keyword evidence="7" id="KW-0808">Transferase</keyword>
<comment type="subcellular location">
    <subcellularLocation>
        <location evidence="2">Cell membrane</location>
    </subcellularLocation>
    <subcellularLocation>
        <location evidence="3">Membrane raft</location>
        <topology evidence="3">Multi-pass membrane protein</topology>
    </subcellularLocation>
</comment>
<evidence type="ECO:0000256" key="2">
    <source>
        <dbReference type="ARBA" id="ARBA00004236"/>
    </source>
</evidence>
<keyword evidence="8" id="KW-0547">Nucleotide-binding</keyword>
<feature type="domain" description="PAS" evidence="14">
    <location>
        <begin position="181"/>
        <end position="222"/>
    </location>
</feature>
<dbReference type="InterPro" id="IPR036097">
    <property type="entry name" value="HisK_dim/P_sf"/>
</dbReference>
<dbReference type="EMBL" id="VTOW01000001">
    <property type="protein sequence ID" value="NKE70489.1"/>
    <property type="molecule type" value="Genomic_DNA"/>
</dbReference>
<dbReference type="PROSITE" id="PS50113">
    <property type="entry name" value="PAC"/>
    <property type="match status" value="1"/>
</dbReference>
<dbReference type="PROSITE" id="PS50112">
    <property type="entry name" value="PAS"/>
    <property type="match status" value="1"/>
</dbReference>
<dbReference type="AlphaFoldDB" id="A0A7X6DNR1"/>
<dbReference type="GO" id="GO:0045121">
    <property type="term" value="C:membrane raft"/>
    <property type="evidence" value="ECO:0007669"/>
    <property type="project" value="UniProtKB-SubCell"/>
</dbReference>
<dbReference type="GO" id="GO:0005524">
    <property type="term" value="F:ATP binding"/>
    <property type="evidence" value="ECO:0007669"/>
    <property type="project" value="UniProtKB-KW"/>
</dbReference>
<evidence type="ECO:0000256" key="8">
    <source>
        <dbReference type="ARBA" id="ARBA00022741"/>
    </source>
</evidence>
<dbReference type="SUPFAM" id="SSF55785">
    <property type="entry name" value="PYP-like sensor domain (PAS domain)"/>
    <property type="match status" value="1"/>
</dbReference>
<organism evidence="16 17">
    <name type="scientific">Candidatus Manganitrophus noduliformans</name>
    <dbReference type="NCBI Taxonomy" id="2606439"/>
    <lineage>
        <taxon>Bacteria</taxon>
        <taxon>Pseudomonadati</taxon>
        <taxon>Nitrospirota</taxon>
        <taxon>Nitrospiria</taxon>
        <taxon>Candidatus Troglogloeales</taxon>
        <taxon>Candidatus Manganitrophaceae</taxon>
        <taxon>Candidatus Manganitrophus</taxon>
    </lineage>
</organism>
<dbReference type="InterPro" id="IPR035965">
    <property type="entry name" value="PAS-like_dom_sf"/>
</dbReference>
<dbReference type="Gene3D" id="3.30.450.20">
    <property type="entry name" value="PAS domain"/>
    <property type="match status" value="1"/>
</dbReference>
<dbReference type="PROSITE" id="PS50109">
    <property type="entry name" value="HIS_KIN"/>
    <property type="match status" value="1"/>
</dbReference>
<keyword evidence="5" id="KW-1003">Cell membrane</keyword>
<keyword evidence="17" id="KW-1185">Reference proteome</keyword>
<sequence length="557" mass="62577">MTQRAQKVKPPQRKGIDYHQAAQLSALRAFSVSFSNASPSSSFRLFAETFLEYVLQIFEADGAYLEFSPPSSSEKIRLTIGSLRDEAAWRKILFPRAKKFPLVHQGPPHPGKKITRQTGWDPKTSSLISTPIRWGNQNFGVLAIGKSGVPSFFSETDLEELALFTHYLALASKKISFKKTREEAIQEFSENLEDGIYVIDRHGRALVVNPKGRALLGIHDKEEAIRGLHDDPVLLNIRTAGGAIPTPHQLPLARALRGETFSSVEYMIRRPGEKSDVHLSLSGGFLYDKKRKIAEGILVAREITEFKQRERRLKTDLAEQKERERVRTTFLSHVSHELKTPLNVIVGYTGLLLEERYGRLPEKAKEALSRTRVNAKELAQMINDLLTLSKLEATKMIVAVEEVDLGALLRDVLKDARSLSAEKPIEFFLKIDRDLPLIKSDPAKLKEIFLNLFSNAVKYTREGSIQVLAKNLPEQRRVRVDVVDTGIGIQEADLAHLFEEFHRVEDPGMTNTPGTGLGLAIVKNMARLLHGSVEVESVYGKGSTFTIFLPYALRKRP</sequence>
<dbReference type="InterPro" id="IPR003594">
    <property type="entry name" value="HATPase_dom"/>
</dbReference>
<keyword evidence="6" id="KW-0597">Phosphoprotein</keyword>
<dbReference type="SMART" id="SM00387">
    <property type="entry name" value="HATPase_c"/>
    <property type="match status" value="1"/>
</dbReference>
<dbReference type="InterPro" id="IPR036890">
    <property type="entry name" value="HATPase_C_sf"/>
</dbReference>
<dbReference type="InterPro" id="IPR013656">
    <property type="entry name" value="PAS_4"/>
</dbReference>